<dbReference type="Proteomes" id="UP000823842">
    <property type="component" value="Unassembled WGS sequence"/>
</dbReference>
<dbReference type="SUPFAM" id="SSF46689">
    <property type="entry name" value="Homeodomain-like"/>
    <property type="match status" value="1"/>
</dbReference>
<gene>
    <name evidence="1" type="ORF">IAA06_04120</name>
</gene>
<evidence type="ECO:0000313" key="2">
    <source>
        <dbReference type="Proteomes" id="UP000823842"/>
    </source>
</evidence>
<dbReference type="Gene3D" id="1.10.357.10">
    <property type="entry name" value="Tetracycline Repressor, domain 2"/>
    <property type="match status" value="1"/>
</dbReference>
<reference evidence="1" key="2">
    <citation type="submission" date="2021-04" db="EMBL/GenBank/DDBJ databases">
        <authorList>
            <person name="Gilroy R."/>
        </authorList>
    </citation>
    <scope>NUCLEOTIDE SEQUENCE</scope>
    <source>
        <strain evidence="1">ChiSjej1B19-5720</strain>
    </source>
</reference>
<evidence type="ECO:0000313" key="1">
    <source>
        <dbReference type="EMBL" id="HJB27962.1"/>
    </source>
</evidence>
<dbReference type="InterPro" id="IPR009057">
    <property type="entry name" value="Homeodomain-like_sf"/>
</dbReference>
<proteinExistence type="predicted"/>
<dbReference type="AlphaFoldDB" id="A0A9D2LRD3"/>
<reference evidence="1" key="1">
    <citation type="journal article" date="2021" name="PeerJ">
        <title>Extensive microbial diversity within the chicken gut microbiome revealed by metagenomics and culture.</title>
        <authorList>
            <person name="Gilroy R."/>
            <person name="Ravi A."/>
            <person name="Getino M."/>
            <person name="Pursley I."/>
            <person name="Horton D.L."/>
            <person name="Alikhan N.F."/>
            <person name="Baker D."/>
            <person name="Gharbi K."/>
            <person name="Hall N."/>
            <person name="Watson M."/>
            <person name="Adriaenssens E.M."/>
            <person name="Foster-Nyarko E."/>
            <person name="Jarju S."/>
            <person name="Secka A."/>
            <person name="Antonio M."/>
            <person name="Oren A."/>
            <person name="Chaudhuri R.R."/>
            <person name="La Ragione R."/>
            <person name="Hildebrand F."/>
            <person name="Pallen M.J."/>
        </authorList>
    </citation>
    <scope>NUCLEOTIDE SEQUENCE</scope>
    <source>
        <strain evidence="1">ChiSjej1B19-5720</strain>
    </source>
</reference>
<comment type="caution">
    <text evidence="1">The sequence shown here is derived from an EMBL/GenBank/DDBJ whole genome shotgun (WGS) entry which is preliminary data.</text>
</comment>
<accession>A0A9D2LRD3</accession>
<dbReference type="EMBL" id="DWYZ01000085">
    <property type="protein sequence ID" value="HJB27962.1"/>
    <property type="molecule type" value="Genomic_DNA"/>
</dbReference>
<name>A0A9D2LRD3_9FIRM</name>
<organism evidence="1 2">
    <name type="scientific">Candidatus Blautia faecavium</name>
    <dbReference type="NCBI Taxonomy" id="2838487"/>
    <lineage>
        <taxon>Bacteria</taxon>
        <taxon>Bacillati</taxon>
        <taxon>Bacillota</taxon>
        <taxon>Clostridia</taxon>
        <taxon>Lachnospirales</taxon>
        <taxon>Lachnospiraceae</taxon>
        <taxon>Blautia</taxon>
    </lineage>
</organism>
<sequence>MPKQRITKEMVVNAAFEIARTEGMEKVMVKTIAGKLGCSVQPIYSYCQNMDSLRKDVACRAGTYMQEYLKSHIDLDNLFQSTGRAYIQMAKEEPHIFKIYISRERENITSLDDLYQTETNPKMAKIIAGHLHISEEEAKQLHLHMLIYTIGIGTILSVTSSGISEKEIFHQQEQAYQAFFKFIQGGKQP</sequence>
<protein>
    <submittedName>
        <fullName evidence="1">TetR/AcrR family transcriptional regulator</fullName>
    </submittedName>
</protein>